<organism evidence="2 4">
    <name type="scientific">Ustilago bromivora</name>
    <dbReference type="NCBI Taxonomy" id="307758"/>
    <lineage>
        <taxon>Eukaryota</taxon>
        <taxon>Fungi</taxon>
        <taxon>Dikarya</taxon>
        <taxon>Basidiomycota</taxon>
        <taxon>Ustilaginomycotina</taxon>
        <taxon>Ustilaginomycetes</taxon>
        <taxon>Ustilaginales</taxon>
        <taxon>Ustilaginaceae</taxon>
        <taxon>Ustilago</taxon>
    </lineage>
</organism>
<protein>
    <submittedName>
        <fullName evidence="2">Uncharacterized protein</fullName>
    </submittedName>
</protein>
<sequence>MAPKCMPKLTGLSSSSSASASASSSRGRNANPFGPVDPNSYDDYDEAMQDGVELEEKGERFQFGPKAQRFYDQAGTLYTRAAHLAGANVQQRADALYNASRIHFLLATQFALPPENVQLLVEAIYTSQEAVTLAPSLPAASSSDGVLPNPFTLDTLTQLALSLQTLAESVEELGWPQGLQPPRTSTQNSAQAATPTALWKQALELLQHVADGQNVILQDQETADEATTESDAQASQLPEGIEEGDEEPAYGSETGDVYGYTSSLITPSSLMETLLSMLACFTSLIEAATAIEEVQTYSAAIEQIISRAQVVFADSEAPAASLLATSTNSTQVSSEVAARWEEIQRSSLTSRVACLVKAANVGVNKTQISSELEAAWEAVNEWGSRLISPTPSPATNAAGRDARVATLCDVGEAGMNLCRLSLRLEPAEAGVAAIWALATLSTKLFSQALAALDTSAAGGGSAAVLGQANTSTPTSRARCRILLALSTLSILRSHPAFESTGIAGAIGTRTKLIENARLYARKAITEIGLGWLLRSAPTQVSRSGVVPPPGGWESLSLESEATLHLLRALLYRVNVNGAAVDADAKAVSEMRTELRNLVQHIVQLRQKPIQVGATPASASIQLVEWLYLQGAKSFVNNVVDDNGRRVVQEEIAWWEKLFSDEMAVAQ</sequence>
<evidence type="ECO:0000313" key="3">
    <source>
        <dbReference type="EMBL" id="SYW83226.1"/>
    </source>
</evidence>
<reference evidence="2" key="1">
    <citation type="submission" date="2016-04" db="EMBL/GenBank/DDBJ databases">
        <authorList>
            <person name="Evans L.H."/>
            <person name="Alamgir A."/>
            <person name="Owens N."/>
            <person name="Weber N.D."/>
            <person name="Virtaneva K."/>
            <person name="Barbian K."/>
            <person name="Babar A."/>
            <person name="Rosenke K."/>
        </authorList>
    </citation>
    <scope>NUCLEOTIDE SEQUENCE</scope>
    <source>
        <strain evidence="2">UB2112</strain>
    </source>
</reference>
<accession>A0A1K0FYJ4</accession>
<evidence type="ECO:0000313" key="4">
    <source>
        <dbReference type="Proteomes" id="UP000179920"/>
    </source>
</evidence>
<dbReference type="Proteomes" id="UP000658997">
    <property type="component" value="Unassembled WGS sequence"/>
</dbReference>
<feature type="region of interest" description="Disordered" evidence="1">
    <location>
        <begin position="1"/>
        <end position="44"/>
    </location>
</feature>
<proteinExistence type="predicted"/>
<feature type="compositionally biased region" description="Low complexity" evidence="1">
    <location>
        <begin position="13"/>
        <end position="25"/>
    </location>
</feature>
<dbReference type="Proteomes" id="UP000179920">
    <property type="component" value="Chromosome III"/>
</dbReference>
<dbReference type="EMBL" id="LT558119">
    <property type="protein sequence ID" value="SAM74773.1"/>
    <property type="molecule type" value="Genomic_DNA"/>
</dbReference>
<gene>
    <name evidence="3" type="ORF">UBRO2_05117</name>
    <name evidence="2" type="ORF">UBRO_01248</name>
</gene>
<name>A0A1K0FYJ4_9BASI</name>
<reference evidence="3" key="3">
    <citation type="submission" date="2018-08" db="EMBL/GenBank/DDBJ databases">
        <authorList>
            <person name="Guldener U."/>
        </authorList>
    </citation>
    <scope>NUCLEOTIDE SEQUENCE</scope>
    <source>
        <strain evidence="3">UB2</strain>
    </source>
</reference>
<dbReference type="AlphaFoldDB" id="A0A1K0FYJ4"/>
<evidence type="ECO:0000313" key="5">
    <source>
        <dbReference type="Proteomes" id="UP000658997"/>
    </source>
</evidence>
<reference evidence="4" key="2">
    <citation type="submission" date="2016-04" db="EMBL/GenBank/DDBJ databases">
        <authorList>
            <person name="Guldener U."/>
            <person name="Guldener U."/>
        </authorList>
    </citation>
    <scope>NUCLEOTIDE SEQUENCE [LARGE SCALE GENOMIC DNA]</scope>
    <source>
        <strain evidence="4">UB2112</strain>
    </source>
</reference>
<dbReference type="EMBL" id="ULHB01000143">
    <property type="protein sequence ID" value="SYW83226.1"/>
    <property type="molecule type" value="Genomic_DNA"/>
</dbReference>
<keyword evidence="5" id="KW-1185">Reference proteome</keyword>
<dbReference type="OrthoDB" id="5328412at2759"/>
<feature type="region of interest" description="Disordered" evidence="1">
    <location>
        <begin position="221"/>
        <end position="255"/>
    </location>
</feature>
<evidence type="ECO:0000256" key="1">
    <source>
        <dbReference type="SAM" id="MobiDB-lite"/>
    </source>
</evidence>
<evidence type="ECO:0000313" key="2">
    <source>
        <dbReference type="EMBL" id="SAM74773.1"/>
    </source>
</evidence>